<keyword evidence="3" id="KW-1185">Reference proteome</keyword>
<sequence>MISGVLASASPQAVSSLLSKPRTSCCCYASSSVSGHKPCSSDLKLQSFGFFGTKGSQRSRVQCNSSTGPGGPGSGDGDSRSVLDAFFLGKALAEAINERIESSVGEFLSTIGRLQAEQQKQVEEFREDVLERAKKSKEKAAREAAEVQGLAKPPTAEYITPVTITNGVTQVTSTTTTTTSNATPVNQSSLSEPAPPATANEPGPADEDTIFGVPIEE</sequence>
<dbReference type="PANTHER" id="PTHR35745:SF1">
    <property type="entry name" value="OS04G0513000 PROTEIN"/>
    <property type="match status" value="1"/>
</dbReference>
<feature type="compositionally biased region" description="Polar residues" evidence="1">
    <location>
        <begin position="55"/>
        <end position="67"/>
    </location>
</feature>
<dbReference type="OrthoDB" id="532061at2759"/>
<evidence type="ECO:0000313" key="3">
    <source>
        <dbReference type="Proteomes" id="UP000250321"/>
    </source>
</evidence>
<name>A0A314YHM4_PRUYE</name>
<dbReference type="PANTHER" id="PTHR35745">
    <property type="entry name" value="BNACNNG14650D PROTEIN"/>
    <property type="match status" value="1"/>
</dbReference>
<protein>
    <submittedName>
        <fullName evidence="2">Uncharacterized protein</fullName>
    </submittedName>
</protein>
<dbReference type="Proteomes" id="UP000250321">
    <property type="component" value="Unassembled WGS sequence"/>
</dbReference>
<feature type="compositionally biased region" description="Low complexity" evidence="1">
    <location>
        <begin position="163"/>
        <end position="183"/>
    </location>
</feature>
<reference evidence="2 3" key="1">
    <citation type="submission" date="2018-02" db="EMBL/GenBank/DDBJ databases">
        <title>Draft genome of wild Prunus yedoensis var. nudiflora.</title>
        <authorList>
            <person name="Baek S."/>
            <person name="Kim J.-H."/>
            <person name="Choi K."/>
            <person name="Kim G.-B."/>
            <person name="Cho A."/>
            <person name="Jang H."/>
            <person name="Shin C.-H."/>
            <person name="Yu H.-J."/>
            <person name="Mun J.-H."/>
        </authorList>
    </citation>
    <scope>NUCLEOTIDE SEQUENCE [LARGE SCALE GENOMIC DNA]</scope>
    <source>
        <strain evidence="3">cv. Jeju island</strain>
        <tissue evidence="2">Leaf</tissue>
    </source>
</reference>
<dbReference type="STRING" id="2094558.A0A314YHM4"/>
<feature type="region of interest" description="Disordered" evidence="1">
    <location>
        <begin position="55"/>
        <end position="78"/>
    </location>
</feature>
<feature type="compositionally biased region" description="Acidic residues" evidence="1">
    <location>
        <begin position="204"/>
        <end position="217"/>
    </location>
</feature>
<accession>A0A314YHM4</accession>
<dbReference type="Pfam" id="PF20711">
    <property type="entry name" value="DUF6825"/>
    <property type="match status" value="1"/>
</dbReference>
<evidence type="ECO:0000313" key="2">
    <source>
        <dbReference type="EMBL" id="PQQ08055.1"/>
    </source>
</evidence>
<dbReference type="AlphaFoldDB" id="A0A314YHM4"/>
<dbReference type="GO" id="GO:0009535">
    <property type="term" value="C:chloroplast thylakoid membrane"/>
    <property type="evidence" value="ECO:0007669"/>
    <property type="project" value="TreeGrafter"/>
</dbReference>
<feature type="region of interest" description="Disordered" evidence="1">
    <location>
        <begin position="163"/>
        <end position="217"/>
    </location>
</feature>
<organism evidence="2 3">
    <name type="scientific">Prunus yedoensis var. nudiflora</name>
    <dbReference type="NCBI Taxonomy" id="2094558"/>
    <lineage>
        <taxon>Eukaryota</taxon>
        <taxon>Viridiplantae</taxon>
        <taxon>Streptophyta</taxon>
        <taxon>Embryophyta</taxon>
        <taxon>Tracheophyta</taxon>
        <taxon>Spermatophyta</taxon>
        <taxon>Magnoliopsida</taxon>
        <taxon>eudicotyledons</taxon>
        <taxon>Gunneridae</taxon>
        <taxon>Pentapetalae</taxon>
        <taxon>rosids</taxon>
        <taxon>fabids</taxon>
        <taxon>Rosales</taxon>
        <taxon>Rosaceae</taxon>
        <taxon>Amygdaloideae</taxon>
        <taxon>Amygdaleae</taxon>
        <taxon>Prunus</taxon>
    </lineage>
</organism>
<dbReference type="InterPro" id="IPR040003">
    <property type="entry name" value="PG18-like"/>
</dbReference>
<comment type="caution">
    <text evidence="2">The sequence shown here is derived from an EMBL/GenBank/DDBJ whole genome shotgun (WGS) entry which is preliminary data.</text>
</comment>
<dbReference type="GO" id="GO:0010027">
    <property type="term" value="P:thylakoid membrane organization"/>
    <property type="evidence" value="ECO:0007669"/>
    <property type="project" value="InterPro"/>
</dbReference>
<dbReference type="EMBL" id="PJQY01000768">
    <property type="protein sequence ID" value="PQQ08055.1"/>
    <property type="molecule type" value="Genomic_DNA"/>
</dbReference>
<gene>
    <name evidence="2" type="ORF">Pyn_01364</name>
</gene>
<proteinExistence type="predicted"/>
<evidence type="ECO:0000256" key="1">
    <source>
        <dbReference type="SAM" id="MobiDB-lite"/>
    </source>
</evidence>